<name>A0A6P1E1S2_LENHI</name>
<dbReference type="AlphaFoldDB" id="A0A6P1E1S2"/>
<evidence type="ECO:0000313" key="3">
    <source>
        <dbReference type="EMBL" id="QHB51087.1"/>
    </source>
</evidence>
<dbReference type="FunFam" id="3.40.50.720:FF:000084">
    <property type="entry name" value="Short-chain dehydrogenase reductase"/>
    <property type="match status" value="1"/>
</dbReference>
<dbReference type="SMR" id="A0A6P1E1S2"/>
<dbReference type="PANTHER" id="PTHR43639:SF1">
    <property type="entry name" value="SHORT-CHAIN DEHYDROGENASE_REDUCTASE FAMILY PROTEIN"/>
    <property type="match status" value="1"/>
</dbReference>
<evidence type="ECO:0000313" key="4">
    <source>
        <dbReference type="Proteomes" id="UP000465035"/>
    </source>
</evidence>
<dbReference type="EMBL" id="CP047121">
    <property type="protein sequence ID" value="QHB51087.1"/>
    <property type="molecule type" value="Genomic_DNA"/>
</dbReference>
<dbReference type="RefSeq" id="WP_003551859.1">
    <property type="nucleotide sequence ID" value="NZ_CABKOL010000106.1"/>
</dbReference>
<dbReference type="Proteomes" id="UP000465035">
    <property type="component" value="Chromosome"/>
</dbReference>
<dbReference type="Gene3D" id="3.40.50.720">
    <property type="entry name" value="NAD(P)-binding Rossmann-like Domain"/>
    <property type="match status" value="1"/>
</dbReference>
<organism evidence="3 4">
    <name type="scientific">Lentilactobacillus hilgardii</name>
    <name type="common">Lactobacillus hilgardii</name>
    <dbReference type="NCBI Taxonomy" id="1588"/>
    <lineage>
        <taxon>Bacteria</taxon>
        <taxon>Bacillati</taxon>
        <taxon>Bacillota</taxon>
        <taxon>Bacilli</taxon>
        <taxon>Lactobacillales</taxon>
        <taxon>Lactobacillaceae</taxon>
        <taxon>Lentilactobacillus</taxon>
    </lineage>
</organism>
<dbReference type="Pfam" id="PF13561">
    <property type="entry name" value="adh_short_C2"/>
    <property type="match status" value="1"/>
</dbReference>
<dbReference type="SUPFAM" id="SSF51735">
    <property type="entry name" value="NAD(P)-binding Rossmann-fold domains"/>
    <property type="match status" value="1"/>
</dbReference>
<dbReference type="PROSITE" id="PS00061">
    <property type="entry name" value="ADH_SHORT"/>
    <property type="match status" value="1"/>
</dbReference>
<dbReference type="NCBIfam" id="NF005559">
    <property type="entry name" value="PRK07231.1"/>
    <property type="match status" value="1"/>
</dbReference>
<comment type="similarity">
    <text evidence="1">Belongs to the short-chain dehydrogenases/reductases (SDR) family.</text>
</comment>
<dbReference type="NCBIfam" id="NF006493">
    <property type="entry name" value="PRK08936.1"/>
    <property type="match status" value="1"/>
</dbReference>
<keyword evidence="2 3" id="KW-0560">Oxidoreductase</keyword>
<evidence type="ECO:0000256" key="1">
    <source>
        <dbReference type="ARBA" id="ARBA00006484"/>
    </source>
</evidence>
<dbReference type="InterPro" id="IPR002347">
    <property type="entry name" value="SDR_fam"/>
</dbReference>
<dbReference type="PRINTS" id="PR00081">
    <property type="entry name" value="GDHRDH"/>
</dbReference>
<accession>A0A6P1E1S2</accession>
<dbReference type="PRINTS" id="PR00080">
    <property type="entry name" value="SDRFAMILY"/>
</dbReference>
<gene>
    <name evidence="3" type="ORF">GQR93_02040</name>
</gene>
<dbReference type="EC" id="1.1.1.47" evidence="3"/>
<dbReference type="InterPro" id="IPR020904">
    <property type="entry name" value="Sc_DH/Rdtase_CS"/>
</dbReference>
<proteinExistence type="inferred from homology"/>
<reference evidence="3 4" key="1">
    <citation type="submission" date="2019-12" db="EMBL/GenBank/DDBJ databases">
        <title>Lactobacillus hilgardii FLUB.</title>
        <authorList>
            <person name="Gustaw K."/>
        </authorList>
    </citation>
    <scope>NUCLEOTIDE SEQUENCE [LARGE SCALE GENOMIC DNA]</scope>
    <source>
        <strain evidence="3 4">FLUB</strain>
    </source>
</reference>
<dbReference type="GO" id="GO:0008206">
    <property type="term" value="P:bile acid metabolic process"/>
    <property type="evidence" value="ECO:0007669"/>
    <property type="project" value="UniProtKB-ARBA"/>
</dbReference>
<dbReference type="GeneID" id="69057136"/>
<dbReference type="InterPro" id="IPR036291">
    <property type="entry name" value="NAD(P)-bd_dom_sf"/>
</dbReference>
<protein>
    <submittedName>
        <fullName evidence="3">Glucose 1-dehydrogenase</fullName>
        <ecNumber evidence="3">1.1.1.47</ecNumber>
    </submittedName>
</protein>
<dbReference type="GO" id="GO:0047936">
    <property type="term" value="F:glucose 1-dehydrogenase [NAD(P)+] activity"/>
    <property type="evidence" value="ECO:0007669"/>
    <property type="project" value="UniProtKB-EC"/>
</dbReference>
<sequence>MYTDLKNKVAVITGGSKGIGNAIANRFGQEHMSVVINYNSDEAGAQKVAEEVADNGGQATIVKADVSTENGNQELLRAALDKFGDLDVWVNNAGMEIKSPTHELSLEDWNKVISINETGVFLGAKTALNYFKEKNKKGNIINVSSVHEQIPWPTFASYAAAKGGVKLFTQTIAMEYAKEGIRVNAIGPGAINTPINAKKFADKAQLDQTVSMVPMNRIGKPEEVAAGAAWLASDESSYVTGITLFIDGGMTLYPAFKDGQG</sequence>
<evidence type="ECO:0000256" key="2">
    <source>
        <dbReference type="ARBA" id="ARBA00023002"/>
    </source>
</evidence>
<dbReference type="PANTHER" id="PTHR43639">
    <property type="entry name" value="OXIDOREDUCTASE, SHORT-CHAIN DEHYDROGENASE/REDUCTASE FAMILY (AFU_ORTHOLOGUE AFUA_5G02870)"/>
    <property type="match status" value="1"/>
</dbReference>